<dbReference type="GO" id="GO:0017128">
    <property type="term" value="F:phospholipid scramblase activity"/>
    <property type="evidence" value="ECO:0007669"/>
    <property type="project" value="InterPro"/>
</dbReference>
<accession>A0A8J5XDM4</accession>
<evidence type="ECO:0000313" key="4">
    <source>
        <dbReference type="Proteomes" id="UP000751190"/>
    </source>
</evidence>
<organism evidence="3 4">
    <name type="scientific">Diacronema lutheri</name>
    <name type="common">Unicellular marine alga</name>
    <name type="synonym">Monochrysis lutheri</name>
    <dbReference type="NCBI Taxonomy" id="2081491"/>
    <lineage>
        <taxon>Eukaryota</taxon>
        <taxon>Haptista</taxon>
        <taxon>Haptophyta</taxon>
        <taxon>Pavlovophyceae</taxon>
        <taxon>Pavlovales</taxon>
        <taxon>Pavlovaceae</taxon>
        <taxon>Diacronema</taxon>
    </lineage>
</organism>
<sequence length="207" mass="22168">MPRWGRKKAEEVLVADVQSDAAAWADPPTAPPLEMLRDYAIGRSWLKQKPKGVLLEACCCQQENEFGEMVAHDATTGEALGSVRENFFCCVVSYTIRDATGTPVYDVHPPTCLSGICVNCCDADSAGCMCFRAPFYIYPADGGEETRVGKLTKVWTGITKECCTLANTFEVDMPTGADGARASLVLGAGLLIDHNFFEGRGGAGANA</sequence>
<dbReference type="Proteomes" id="UP000751190">
    <property type="component" value="Unassembled WGS sequence"/>
</dbReference>
<dbReference type="EMBL" id="JAGTXO010000023">
    <property type="protein sequence ID" value="KAG8461863.1"/>
    <property type="molecule type" value="Genomic_DNA"/>
</dbReference>
<dbReference type="InterPro" id="IPR005552">
    <property type="entry name" value="Scramblase"/>
</dbReference>
<dbReference type="GO" id="GO:0005886">
    <property type="term" value="C:plasma membrane"/>
    <property type="evidence" value="ECO:0007669"/>
    <property type="project" value="TreeGrafter"/>
</dbReference>
<comment type="caution">
    <text evidence="3">The sequence shown here is derived from an EMBL/GenBank/DDBJ whole genome shotgun (WGS) entry which is preliminary data.</text>
</comment>
<comment type="similarity">
    <text evidence="1 2">Belongs to the phospholipid scramblase family.</text>
</comment>
<reference evidence="3" key="1">
    <citation type="submission" date="2021-05" db="EMBL/GenBank/DDBJ databases">
        <title>The genome of the haptophyte Pavlova lutheri (Diacronema luteri, Pavlovales) - a model for lipid biosynthesis in eukaryotic algae.</title>
        <authorList>
            <person name="Hulatt C.J."/>
            <person name="Posewitz M.C."/>
        </authorList>
    </citation>
    <scope>NUCLEOTIDE SEQUENCE</scope>
    <source>
        <strain evidence="3">NIVA-4/92</strain>
    </source>
</reference>
<keyword evidence="4" id="KW-1185">Reference proteome</keyword>
<protein>
    <recommendedName>
        <fullName evidence="2">Phospholipid scramblase</fullName>
    </recommendedName>
</protein>
<proteinExistence type="inferred from homology"/>
<evidence type="ECO:0000256" key="2">
    <source>
        <dbReference type="RuleBase" id="RU363116"/>
    </source>
</evidence>
<evidence type="ECO:0000313" key="3">
    <source>
        <dbReference type="EMBL" id="KAG8461863.1"/>
    </source>
</evidence>
<gene>
    <name evidence="3" type="ORF">KFE25_013882</name>
</gene>
<dbReference type="PANTHER" id="PTHR23248">
    <property type="entry name" value="PHOSPHOLIPID SCRAMBLASE-RELATED"/>
    <property type="match status" value="1"/>
</dbReference>
<evidence type="ECO:0000256" key="1">
    <source>
        <dbReference type="ARBA" id="ARBA00005350"/>
    </source>
</evidence>
<dbReference type="PANTHER" id="PTHR23248:SF9">
    <property type="entry name" value="PHOSPHOLIPID SCRAMBLASE"/>
    <property type="match status" value="1"/>
</dbReference>
<dbReference type="OrthoDB" id="191150at2759"/>
<dbReference type="Pfam" id="PF03803">
    <property type="entry name" value="Scramblase"/>
    <property type="match status" value="1"/>
</dbReference>
<dbReference type="AlphaFoldDB" id="A0A8J5XDM4"/>
<name>A0A8J5XDM4_DIALT</name>